<dbReference type="AlphaFoldDB" id="A0A0D8HHR3"/>
<gene>
    <name evidence="1" type="ORF">AXFE_15890</name>
</gene>
<comment type="caution">
    <text evidence="1">The sequence shown here is derived from an EMBL/GenBank/DDBJ whole genome shotgun (WGS) entry which is preliminary data.</text>
</comment>
<organism evidence="1 2">
    <name type="scientific">Acidithrix ferrooxidans</name>
    <dbReference type="NCBI Taxonomy" id="1280514"/>
    <lineage>
        <taxon>Bacteria</taxon>
        <taxon>Bacillati</taxon>
        <taxon>Actinomycetota</taxon>
        <taxon>Acidimicrobiia</taxon>
        <taxon>Acidimicrobiales</taxon>
        <taxon>Acidimicrobiaceae</taxon>
        <taxon>Acidithrix</taxon>
    </lineage>
</organism>
<sequence>MEKAIDDCAVVVVSLIAIELEIAPTLICKIPLIPADTHIVPLHRRYKPIL</sequence>
<keyword evidence="2" id="KW-1185">Reference proteome</keyword>
<evidence type="ECO:0000313" key="2">
    <source>
        <dbReference type="Proteomes" id="UP000032360"/>
    </source>
</evidence>
<reference evidence="1 2" key="1">
    <citation type="submission" date="2015-01" db="EMBL/GenBank/DDBJ databases">
        <title>Draft genome of the acidophilic iron oxidizer Acidithrix ferrooxidans strain Py-F3.</title>
        <authorList>
            <person name="Poehlein A."/>
            <person name="Eisen S."/>
            <person name="Schloemann M."/>
            <person name="Johnson B.D."/>
            <person name="Daniel R."/>
            <person name="Muehling M."/>
        </authorList>
    </citation>
    <scope>NUCLEOTIDE SEQUENCE [LARGE SCALE GENOMIC DNA]</scope>
    <source>
        <strain evidence="1 2">Py-F3</strain>
    </source>
</reference>
<proteinExistence type="predicted"/>
<name>A0A0D8HHR3_9ACTN</name>
<evidence type="ECO:0000313" key="1">
    <source>
        <dbReference type="EMBL" id="KJF17530.1"/>
    </source>
</evidence>
<protein>
    <submittedName>
        <fullName evidence="1">Uncharacterized protein</fullName>
    </submittedName>
</protein>
<dbReference type="Proteomes" id="UP000032360">
    <property type="component" value="Unassembled WGS sequence"/>
</dbReference>
<dbReference type="EMBL" id="JXYS01000036">
    <property type="protein sequence ID" value="KJF17530.1"/>
    <property type="molecule type" value="Genomic_DNA"/>
</dbReference>
<accession>A0A0D8HHR3</accession>